<feature type="region of interest" description="Disordered" evidence="2">
    <location>
        <begin position="1"/>
        <end position="22"/>
    </location>
</feature>
<dbReference type="Proteomes" id="UP001391051">
    <property type="component" value="Unassembled WGS sequence"/>
</dbReference>
<feature type="compositionally biased region" description="Low complexity" evidence="2">
    <location>
        <begin position="35"/>
        <end position="50"/>
    </location>
</feature>
<evidence type="ECO:0000313" key="3">
    <source>
        <dbReference type="EMBL" id="KAK7942871.1"/>
    </source>
</evidence>
<dbReference type="RefSeq" id="XP_066694902.1">
    <property type="nucleotide sequence ID" value="XM_066848206.1"/>
</dbReference>
<dbReference type="InterPro" id="IPR025066">
    <property type="entry name" value="CCDC174-like"/>
</dbReference>
<gene>
    <name evidence="3" type="ORF">PG986_011984</name>
</gene>
<comment type="caution">
    <text evidence="3">The sequence shown here is derived from an EMBL/GenBank/DDBJ whole genome shotgun (WGS) entry which is preliminary data.</text>
</comment>
<dbReference type="PANTHER" id="PTHR15885">
    <property type="entry name" value="COILED-COIL DOMAIN-CONTAINING PROTEIN 174"/>
    <property type="match status" value="1"/>
</dbReference>
<feature type="compositionally biased region" description="Basic and acidic residues" evidence="2">
    <location>
        <begin position="96"/>
        <end position="106"/>
    </location>
</feature>
<feature type="compositionally biased region" description="Basic and acidic residues" evidence="2">
    <location>
        <begin position="277"/>
        <end position="328"/>
    </location>
</feature>
<feature type="region of interest" description="Disordered" evidence="2">
    <location>
        <begin position="143"/>
        <end position="363"/>
    </location>
</feature>
<name>A0ABR1PYQ8_9PEZI</name>
<keyword evidence="1" id="KW-0175">Coiled coil</keyword>
<feature type="region of interest" description="Disordered" evidence="2">
    <location>
        <begin position="35"/>
        <end position="106"/>
    </location>
</feature>
<feature type="compositionally biased region" description="Basic and acidic residues" evidence="2">
    <location>
        <begin position="239"/>
        <end position="269"/>
    </location>
</feature>
<feature type="compositionally biased region" description="Acidic residues" evidence="2">
    <location>
        <begin position="148"/>
        <end position="162"/>
    </location>
</feature>
<dbReference type="PANTHER" id="PTHR15885:SF1">
    <property type="entry name" value="COILED-COIL DOMAIN-CONTAINING PROTEIN 174"/>
    <property type="match status" value="1"/>
</dbReference>
<feature type="compositionally biased region" description="Basic and acidic residues" evidence="2">
    <location>
        <begin position="349"/>
        <end position="363"/>
    </location>
</feature>
<proteinExistence type="predicted"/>
<evidence type="ECO:0000256" key="2">
    <source>
        <dbReference type="SAM" id="MobiDB-lite"/>
    </source>
</evidence>
<keyword evidence="4" id="KW-1185">Reference proteome</keyword>
<dbReference type="GeneID" id="92081268"/>
<feature type="compositionally biased region" description="Basic and acidic residues" evidence="2">
    <location>
        <begin position="163"/>
        <end position="219"/>
    </location>
</feature>
<dbReference type="EMBL" id="JAQQWE010000008">
    <property type="protein sequence ID" value="KAK7942871.1"/>
    <property type="molecule type" value="Genomic_DNA"/>
</dbReference>
<protein>
    <submittedName>
        <fullName evidence="3">Uncharacterized protein</fullName>
    </submittedName>
</protein>
<reference evidence="3 4" key="1">
    <citation type="submission" date="2023-01" db="EMBL/GenBank/DDBJ databases">
        <title>Analysis of 21 Apiospora genomes using comparative genomics revels a genus with tremendous synthesis potential of carbohydrate active enzymes and secondary metabolites.</title>
        <authorList>
            <person name="Sorensen T."/>
        </authorList>
    </citation>
    <scope>NUCLEOTIDE SEQUENCE [LARGE SCALE GENOMIC DNA]</scope>
    <source>
        <strain evidence="3 4">CBS 24483</strain>
    </source>
</reference>
<dbReference type="Pfam" id="PF13300">
    <property type="entry name" value="DUF4078"/>
    <property type="match status" value="1"/>
</dbReference>
<accession>A0ABR1PYQ8</accession>
<evidence type="ECO:0000256" key="1">
    <source>
        <dbReference type="ARBA" id="ARBA00023054"/>
    </source>
</evidence>
<organism evidence="3 4">
    <name type="scientific">Apiospora aurea</name>
    <dbReference type="NCBI Taxonomy" id="335848"/>
    <lineage>
        <taxon>Eukaryota</taxon>
        <taxon>Fungi</taxon>
        <taxon>Dikarya</taxon>
        <taxon>Ascomycota</taxon>
        <taxon>Pezizomycotina</taxon>
        <taxon>Sordariomycetes</taxon>
        <taxon>Xylariomycetidae</taxon>
        <taxon>Amphisphaeriales</taxon>
        <taxon>Apiosporaceae</taxon>
        <taxon>Apiospora</taxon>
    </lineage>
</organism>
<evidence type="ECO:0000313" key="4">
    <source>
        <dbReference type="Proteomes" id="UP001391051"/>
    </source>
</evidence>
<sequence length="363" mass="41186">MPQDPHLYGQRPAKRQKKEIPLSSSLAFTSQLTSLLSTPSSGAPAASSASGRLRTSKKNDDLFNVKAKRKQTPASDSKEGPASGKPINLKDVQGTEEEKHDFARARRKMQEKARLYTAMKRGDYIAKEGETAPLVDFDAKWALRNPADQDDGYPDVDSESSDSESHDPADDEIIEYKDDFGRTRRGTRAEYERQQRREQRRALGAEELDRMSARPRAPEKVIYGDSIQSHAFNPEDETWDKMEELAAKRDREPTPPDDTHYDGNAEIRNKGVGFFHFSKDKESRQKEMDSLAAERETTERVRREREAEKEKRKREIEERRRKIGEKRAQKLAGDFLDGLAGELGTTSHITEKDSSTADADSKI</sequence>